<reference evidence="3" key="1">
    <citation type="submission" date="2016-11" db="EMBL/GenBank/DDBJ databases">
        <authorList>
            <person name="Varghese N."/>
            <person name="Submissions S."/>
        </authorList>
    </citation>
    <scope>NUCLEOTIDE SEQUENCE [LARGE SCALE GENOMIC DNA]</scope>
    <source>
        <strain evidence="3">DSM 6637</strain>
    </source>
</reference>
<dbReference type="Proteomes" id="UP000184444">
    <property type="component" value="Unassembled WGS sequence"/>
</dbReference>
<feature type="chain" id="PRO_5012070847" evidence="1">
    <location>
        <begin position="24"/>
        <end position="168"/>
    </location>
</feature>
<organism evidence="2 3">
    <name type="scientific">Paracoccus solventivorans</name>
    <dbReference type="NCBI Taxonomy" id="53463"/>
    <lineage>
        <taxon>Bacteria</taxon>
        <taxon>Pseudomonadati</taxon>
        <taxon>Pseudomonadota</taxon>
        <taxon>Alphaproteobacteria</taxon>
        <taxon>Rhodobacterales</taxon>
        <taxon>Paracoccaceae</taxon>
        <taxon>Paracoccus</taxon>
    </lineage>
</organism>
<dbReference type="EMBL" id="FRCK01000002">
    <property type="protein sequence ID" value="SHL95538.1"/>
    <property type="molecule type" value="Genomic_DNA"/>
</dbReference>
<dbReference type="Gene3D" id="3.40.1260.10">
    <property type="entry name" value="DsrEFH-like"/>
    <property type="match status" value="1"/>
</dbReference>
<dbReference type="InterPro" id="IPR027396">
    <property type="entry name" value="DsrEFH-like"/>
</dbReference>
<accession>A0A1M7EV88</accession>
<dbReference type="PANTHER" id="PTHR37691:SF1">
    <property type="entry name" value="BLR3518 PROTEIN"/>
    <property type="match status" value="1"/>
</dbReference>
<dbReference type="PANTHER" id="PTHR37691">
    <property type="entry name" value="BLR3518 PROTEIN"/>
    <property type="match status" value="1"/>
</dbReference>
<gene>
    <name evidence="2" type="ORF">SAMN05444389_102335</name>
</gene>
<sequence>MNMQDTLRSAALALLLATAPALAQDAAARAETAGQAAPEAAAQEYAPQKAVYHINYPGGIDGSGYKPALNNLDNHLNAVGEDNLDLRVVMHGDGLGLLAAANKDQALQATISDLKARGVRFLVCNNTLVGRNIDPETDLFDVWPEDIVQAGVAEVARLQQEGFVYIKP</sequence>
<evidence type="ECO:0000313" key="2">
    <source>
        <dbReference type="EMBL" id="SHL95538.1"/>
    </source>
</evidence>
<evidence type="ECO:0000256" key="1">
    <source>
        <dbReference type="SAM" id="SignalP"/>
    </source>
</evidence>
<proteinExistence type="predicted"/>
<dbReference type="AlphaFoldDB" id="A0A1M7EV88"/>
<feature type="signal peptide" evidence="1">
    <location>
        <begin position="1"/>
        <end position="23"/>
    </location>
</feature>
<name>A0A1M7EV88_9RHOB</name>
<dbReference type="Pfam" id="PF02635">
    <property type="entry name" value="DsrE"/>
    <property type="match status" value="1"/>
</dbReference>
<keyword evidence="1" id="KW-0732">Signal</keyword>
<dbReference type="STRING" id="53463.SAMN05444389_102335"/>
<protein>
    <submittedName>
        <fullName evidence="2">Uncharacterized protein</fullName>
    </submittedName>
</protein>
<keyword evidence="3" id="KW-1185">Reference proteome</keyword>
<evidence type="ECO:0000313" key="3">
    <source>
        <dbReference type="Proteomes" id="UP000184444"/>
    </source>
</evidence>
<dbReference type="InterPro" id="IPR003787">
    <property type="entry name" value="Sulphur_relay_DsrE/F-like"/>
</dbReference>
<dbReference type="SUPFAM" id="SSF75169">
    <property type="entry name" value="DsrEFH-like"/>
    <property type="match status" value="1"/>
</dbReference>